<dbReference type="AlphaFoldDB" id="A0A0G3HLC2"/>
<dbReference type="KEGG" id="cut:CUTER_09770"/>
<dbReference type="STRING" id="1072256.CUTER_09770"/>
<dbReference type="EMBL" id="CP011546">
    <property type="protein sequence ID" value="AKK11922.1"/>
    <property type="molecule type" value="Genomic_DNA"/>
</dbReference>
<reference evidence="2" key="2">
    <citation type="submission" date="2015-05" db="EMBL/GenBank/DDBJ databases">
        <title>Complete genome sequence of Corynebacterium uterequi DSM 45634, isolated from the uterus of a maiden mare.</title>
        <authorList>
            <person name="Ruckert C."/>
            <person name="Albersmeier A."/>
            <person name="Winkler A."/>
            <person name="Tauch A."/>
        </authorList>
    </citation>
    <scope>NUCLEOTIDE SEQUENCE [LARGE SCALE GENOMIC DNA]</scope>
    <source>
        <strain evidence="2">DSM 45634</strain>
    </source>
</reference>
<evidence type="ECO:0000313" key="1">
    <source>
        <dbReference type="EMBL" id="AKK11922.1"/>
    </source>
</evidence>
<protein>
    <submittedName>
        <fullName evidence="1">Uncharacterized protein</fullName>
    </submittedName>
</protein>
<keyword evidence="2" id="KW-1185">Reference proteome</keyword>
<accession>A0A0G3HLC2</accession>
<dbReference type="RefSeq" id="WP_047260238.1">
    <property type="nucleotide sequence ID" value="NZ_CP011546.1"/>
</dbReference>
<dbReference type="PATRIC" id="fig|1072256.5.peg.1925"/>
<gene>
    <name evidence="1" type="ORF">CUTER_09770</name>
</gene>
<proteinExistence type="predicted"/>
<evidence type="ECO:0000313" key="2">
    <source>
        <dbReference type="Proteomes" id="UP000035548"/>
    </source>
</evidence>
<sequence length="59" mass="6503">MSPPPQWATYILNTDLGIVDHAETRVVLDQVNYYVFENSKDGKLMSSQPTGTSCQEVAG</sequence>
<name>A0A0G3HLC2_9CORY</name>
<reference evidence="1 2" key="1">
    <citation type="journal article" date="2015" name="Genome Announc.">
        <title>Virulence Factor Genes Detected in the Complete Genome Sequence of Corynebacterium uterequi DSM 45634, Isolated from the Uterus of a Maiden Mare.</title>
        <authorList>
            <person name="Ruckert C."/>
            <person name="Kriete M."/>
            <person name="Jaenicke S."/>
            <person name="Winkler A."/>
            <person name="Tauch A."/>
        </authorList>
    </citation>
    <scope>NUCLEOTIDE SEQUENCE [LARGE SCALE GENOMIC DNA]</scope>
    <source>
        <strain evidence="1 2">DSM 45634</strain>
    </source>
</reference>
<dbReference type="Proteomes" id="UP000035548">
    <property type="component" value="Chromosome"/>
</dbReference>
<organism evidence="1 2">
    <name type="scientific">Corynebacterium uterequi</name>
    <dbReference type="NCBI Taxonomy" id="1072256"/>
    <lineage>
        <taxon>Bacteria</taxon>
        <taxon>Bacillati</taxon>
        <taxon>Actinomycetota</taxon>
        <taxon>Actinomycetes</taxon>
        <taxon>Mycobacteriales</taxon>
        <taxon>Corynebacteriaceae</taxon>
        <taxon>Corynebacterium</taxon>
    </lineage>
</organism>